<dbReference type="RefSeq" id="XP_015939812.1">
    <property type="nucleotide sequence ID" value="XM_016084326.1"/>
</dbReference>
<feature type="region of interest" description="Disordered" evidence="1">
    <location>
        <begin position="305"/>
        <end position="341"/>
    </location>
</feature>
<dbReference type="PANTHER" id="PTHR33067:SF9">
    <property type="entry name" value="RNA-DIRECTED DNA POLYMERASE"/>
    <property type="match status" value="1"/>
</dbReference>
<feature type="compositionally biased region" description="Basic and acidic residues" evidence="1">
    <location>
        <begin position="318"/>
        <end position="341"/>
    </location>
</feature>
<dbReference type="KEGG" id="adu:107465344"/>
<accession>A0A6P4BHA0</accession>
<dbReference type="GeneID" id="107465344"/>
<feature type="compositionally biased region" description="Low complexity" evidence="1">
    <location>
        <begin position="256"/>
        <end position="273"/>
    </location>
</feature>
<feature type="compositionally biased region" description="Polar residues" evidence="1">
    <location>
        <begin position="145"/>
        <end position="159"/>
    </location>
</feature>
<gene>
    <name evidence="3" type="primary">LOC107465344</name>
</gene>
<reference evidence="3" key="2">
    <citation type="submission" date="2025-08" db="UniProtKB">
        <authorList>
            <consortium name="RefSeq"/>
        </authorList>
    </citation>
    <scope>IDENTIFICATION</scope>
    <source>
        <tissue evidence="3">Whole plant</tissue>
    </source>
</reference>
<dbReference type="Gene3D" id="2.40.70.10">
    <property type="entry name" value="Acid Proteases"/>
    <property type="match status" value="1"/>
</dbReference>
<evidence type="ECO:0000256" key="1">
    <source>
        <dbReference type="SAM" id="MobiDB-lite"/>
    </source>
</evidence>
<dbReference type="AlphaFoldDB" id="A0A6P4BHA0"/>
<dbReference type="Proteomes" id="UP000515211">
    <property type="component" value="Chromosome 9"/>
</dbReference>
<sequence>MHHQDKFFLDTASRGSLTKNKTAAEAWEVISDLVDSTQYSRARSPQPKALSEVSPSRDAILTKTLSEMTILLRQITQGQQIPQALINAPPKPPRIEGPLRICGVCACTTHYTDECPQIQEDTTLAVANPYPQRPNYNEVSYPHGGNQSQGWRDNSNQRWNQAPQAQPNQNAQVYYHQHPQGQPQYQQPPQLQSQVKYQHPNSRSNPSQINQALSSNQSHMNDTIHTFMQEQREFHKKQDAYMATIAEALTHLTLPPQAAQSTQQASTSSSLPSQPQPNPKGSINAITLRSGTKLDKNVAIPTRLSEEINNEEVGDEVEVMRDEKENVDKSEEEPPKVKEPKRKTLLEEPLPIPLPTLVKKAKKQDDLDPTVVEVFEKIEVTVPLFQAIQQVPKYAKFLKDVFTHKDKLGNLNKKSVNDSISSLLPEKCNDPGPCLVTCLIGGIKFMDCMCDLRACVSIMPLPIYERLNLSPLKRSRARFVLADKSIALVVGIAENVIVNIQ</sequence>
<name>A0A6P4BHA0_ARADU</name>
<feature type="region of interest" description="Disordered" evidence="1">
    <location>
        <begin position="256"/>
        <end position="289"/>
    </location>
</feature>
<feature type="region of interest" description="Disordered" evidence="1">
    <location>
        <begin position="128"/>
        <end position="210"/>
    </location>
</feature>
<evidence type="ECO:0000313" key="3">
    <source>
        <dbReference type="RefSeq" id="XP_015939812.1"/>
    </source>
</evidence>
<organism evidence="2 3">
    <name type="scientific">Arachis duranensis</name>
    <name type="common">Wild peanut</name>
    <dbReference type="NCBI Taxonomy" id="130453"/>
    <lineage>
        <taxon>Eukaryota</taxon>
        <taxon>Viridiplantae</taxon>
        <taxon>Streptophyta</taxon>
        <taxon>Embryophyta</taxon>
        <taxon>Tracheophyta</taxon>
        <taxon>Spermatophyta</taxon>
        <taxon>Magnoliopsida</taxon>
        <taxon>eudicotyledons</taxon>
        <taxon>Gunneridae</taxon>
        <taxon>Pentapetalae</taxon>
        <taxon>rosids</taxon>
        <taxon>fabids</taxon>
        <taxon>Fabales</taxon>
        <taxon>Fabaceae</taxon>
        <taxon>Papilionoideae</taxon>
        <taxon>50 kb inversion clade</taxon>
        <taxon>dalbergioids sensu lato</taxon>
        <taxon>Dalbergieae</taxon>
        <taxon>Pterocarpus clade</taxon>
        <taxon>Arachis</taxon>
    </lineage>
</organism>
<feature type="compositionally biased region" description="Acidic residues" evidence="1">
    <location>
        <begin position="308"/>
        <end position="317"/>
    </location>
</feature>
<feature type="compositionally biased region" description="Polar residues" evidence="1">
    <location>
        <begin position="279"/>
        <end position="289"/>
    </location>
</feature>
<dbReference type="PANTHER" id="PTHR33067">
    <property type="entry name" value="RNA-DIRECTED DNA POLYMERASE-RELATED"/>
    <property type="match status" value="1"/>
</dbReference>
<keyword evidence="2" id="KW-1185">Reference proteome</keyword>
<feature type="compositionally biased region" description="Low complexity" evidence="1">
    <location>
        <begin position="160"/>
        <end position="198"/>
    </location>
</feature>
<protein>
    <submittedName>
        <fullName evidence="3">Uncharacterized protein LOC107465344</fullName>
    </submittedName>
</protein>
<dbReference type="InterPro" id="IPR021109">
    <property type="entry name" value="Peptidase_aspartic_dom_sf"/>
</dbReference>
<evidence type="ECO:0000313" key="2">
    <source>
        <dbReference type="Proteomes" id="UP000515211"/>
    </source>
</evidence>
<reference evidence="2" key="1">
    <citation type="journal article" date="2016" name="Nat. Genet.">
        <title>The genome sequences of Arachis duranensis and Arachis ipaensis, the diploid ancestors of cultivated peanut.</title>
        <authorList>
            <person name="Bertioli D.J."/>
            <person name="Cannon S.B."/>
            <person name="Froenicke L."/>
            <person name="Huang G."/>
            <person name="Farmer A.D."/>
            <person name="Cannon E.K."/>
            <person name="Liu X."/>
            <person name="Gao D."/>
            <person name="Clevenger J."/>
            <person name="Dash S."/>
            <person name="Ren L."/>
            <person name="Moretzsohn M.C."/>
            <person name="Shirasawa K."/>
            <person name="Huang W."/>
            <person name="Vidigal B."/>
            <person name="Abernathy B."/>
            <person name="Chu Y."/>
            <person name="Niederhuth C.E."/>
            <person name="Umale P."/>
            <person name="Araujo A.C."/>
            <person name="Kozik A."/>
            <person name="Kim K.D."/>
            <person name="Burow M.D."/>
            <person name="Varshney R.K."/>
            <person name="Wang X."/>
            <person name="Zhang X."/>
            <person name="Barkley N."/>
            <person name="Guimaraes P.M."/>
            <person name="Isobe S."/>
            <person name="Guo B."/>
            <person name="Liao B."/>
            <person name="Stalker H.T."/>
            <person name="Schmitz R.J."/>
            <person name="Scheffler B.E."/>
            <person name="Leal-Bertioli S.C."/>
            <person name="Xun X."/>
            <person name="Jackson S.A."/>
            <person name="Michelmore R."/>
            <person name="Ozias-Akins P."/>
        </authorList>
    </citation>
    <scope>NUCLEOTIDE SEQUENCE [LARGE SCALE GENOMIC DNA]</scope>
    <source>
        <strain evidence="2">cv. V14167</strain>
    </source>
</reference>
<feature type="compositionally biased region" description="Polar residues" evidence="1">
    <location>
        <begin position="199"/>
        <end position="210"/>
    </location>
</feature>
<proteinExistence type="predicted"/>